<name>B3E8N6_TRIL1</name>
<dbReference type="InterPro" id="IPR001279">
    <property type="entry name" value="Metallo-B-lactamas"/>
</dbReference>
<dbReference type="Proteomes" id="UP000002420">
    <property type="component" value="Chromosome"/>
</dbReference>
<proteinExistence type="predicted"/>
<keyword evidence="3" id="KW-1185">Reference proteome</keyword>
<organism evidence="2 3">
    <name type="scientific">Trichlorobacter lovleyi (strain ATCC BAA-1151 / DSM 17278 / SZ)</name>
    <name type="common">Geobacter lovleyi</name>
    <dbReference type="NCBI Taxonomy" id="398767"/>
    <lineage>
        <taxon>Bacteria</taxon>
        <taxon>Pseudomonadati</taxon>
        <taxon>Thermodesulfobacteriota</taxon>
        <taxon>Desulfuromonadia</taxon>
        <taxon>Geobacterales</taxon>
        <taxon>Geobacteraceae</taxon>
        <taxon>Trichlorobacter</taxon>
    </lineage>
</organism>
<dbReference type="Pfam" id="PF19583">
    <property type="entry name" value="ODP"/>
    <property type="match status" value="1"/>
</dbReference>
<dbReference type="STRING" id="398767.Glov_3006"/>
<dbReference type="AlphaFoldDB" id="B3E8N6"/>
<dbReference type="PANTHER" id="PTHR43041:SF1">
    <property type="entry name" value="METALLO-BETA-LACTAMASE DOMAIN-CONTAINING PROTEIN"/>
    <property type="match status" value="1"/>
</dbReference>
<dbReference type="HOGENOM" id="CLU_056905_0_0_7"/>
<dbReference type="RefSeq" id="WP_012471037.1">
    <property type="nucleotide sequence ID" value="NC_010814.1"/>
</dbReference>
<dbReference type="EMBL" id="CP001089">
    <property type="protein sequence ID" value="ACD96712.1"/>
    <property type="molecule type" value="Genomic_DNA"/>
</dbReference>
<dbReference type="InterPro" id="IPR036866">
    <property type="entry name" value="RibonucZ/Hydroxyglut_hydro"/>
</dbReference>
<dbReference type="SMART" id="SM00849">
    <property type="entry name" value="Lactamase_B"/>
    <property type="match status" value="1"/>
</dbReference>
<dbReference type="OrthoDB" id="9768433at2"/>
<dbReference type="PANTHER" id="PTHR43041">
    <property type="entry name" value="HYDROLASE, METALLO-BETA-LACTAMASE SUPERFAMILY"/>
    <property type="match status" value="1"/>
</dbReference>
<sequence length="344" mass="37822">MGSHSNLDEAIEISSGVYWVGAGTKTFLSRNSFLRVYEGNKATGTLLIDPGPTSDFVSLSHKVSSILPGGLASINLAFINHQDPDVVGVLPKLYAMNRKLNIIATEDTWRLVSLNGLASVRFRSIDQVQEQRLVLPTGHKLQFIPTPYCHFRGASMIYDLESRILFTGDFLGGVEASGLIATQENWAGIKAFHQLYMPSNEAIKLAVKKIRALEPAPLTLAPQHGGLIKGDLIELVLERISELPVGLDIVTSLNDRLPALIAGLNDVLVAVKETMGEYKVDRILRDFKPEGEYPSLITLGRDGLVKDIKGDPFEAINALLNTFMDSATEKQQKLLRPMFNLLML</sequence>
<evidence type="ECO:0000259" key="1">
    <source>
        <dbReference type="SMART" id="SM00849"/>
    </source>
</evidence>
<evidence type="ECO:0000313" key="2">
    <source>
        <dbReference type="EMBL" id="ACD96712.1"/>
    </source>
</evidence>
<reference evidence="2 3" key="1">
    <citation type="submission" date="2008-05" db="EMBL/GenBank/DDBJ databases">
        <title>Complete sequence of chromosome of Geobacter lovleyi SZ.</title>
        <authorList>
            <consortium name="US DOE Joint Genome Institute"/>
            <person name="Lucas S."/>
            <person name="Copeland A."/>
            <person name="Lapidus A."/>
            <person name="Glavina del Rio T."/>
            <person name="Dalin E."/>
            <person name="Tice H."/>
            <person name="Bruce D."/>
            <person name="Goodwin L."/>
            <person name="Pitluck S."/>
            <person name="Chertkov O."/>
            <person name="Meincke L."/>
            <person name="Brettin T."/>
            <person name="Detter J.C."/>
            <person name="Han C."/>
            <person name="Tapia R."/>
            <person name="Kuske C.R."/>
            <person name="Schmutz J."/>
            <person name="Larimer F."/>
            <person name="Land M."/>
            <person name="Hauser L."/>
            <person name="Kyrpides N."/>
            <person name="Mikhailova N."/>
            <person name="Sung Y."/>
            <person name="Fletcher K.E."/>
            <person name="Ritalahti K.M."/>
            <person name="Loeffler F.E."/>
            <person name="Richardson P."/>
        </authorList>
    </citation>
    <scope>NUCLEOTIDE SEQUENCE [LARGE SCALE GENOMIC DNA]</scope>
    <source>
        <strain evidence="3">ATCC BAA-1151 / DSM 17278 / SZ</strain>
    </source>
</reference>
<dbReference type="SUPFAM" id="SSF56281">
    <property type="entry name" value="Metallo-hydrolase/oxidoreductase"/>
    <property type="match status" value="1"/>
</dbReference>
<feature type="domain" description="Metallo-beta-lactamase" evidence="1">
    <location>
        <begin position="29"/>
        <end position="224"/>
    </location>
</feature>
<protein>
    <submittedName>
        <fullName evidence="2">Beta-lactamase domain protein</fullName>
    </submittedName>
</protein>
<dbReference type="KEGG" id="glo:Glov_3006"/>
<dbReference type="Gene3D" id="3.60.15.10">
    <property type="entry name" value="Ribonuclease Z/Hydroxyacylglutathione hydrolase-like"/>
    <property type="match status" value="1"/>
</dbReference>
<evidence type="ECO:0000313" key="3">
    <source>
        <dbReference type="Proteomes" id="UP000002420"/>
    </source>
</evidence>
<dbReference type="eggNOG" id="COG0426">
    <property type="taxonomic scope" value="Bacteria"/>
</dbReference>
<accession>B3E8N6</accession>
<gene>
    <name evidence="2" type="ordered locus">Glov_3006</name>
</gene>
<dbReference type="InterPro" id="IPR045761">
    <property type="entry name" value="ODP_dom"/>
</dbReference>